<dbReference type="InterPro" id="IPR000847">
    <property type="entry name" value="LysR_HTH_N"/>
</dbReference>
<dbReference type="EMBL" id="SMGD01000014">
    <property type="protein sequence ID" value="TCK47437.1"/>
    <property type="molecule type" value="Genomic_DNA"/>
</dbReference>
<evidence type="ECO:0000256" key="2">
    <source>
        <dbReference type="ARBA" id="ARBA00023015"/>
    </source>
</evidence>
<keyword evidence="2" id="KW-0805">Transcription regulation</keyword>
<protein>
    <submittedName>
        <fullName evidence="6">DNA-binding transcriptional LysR family regulator</fullName>
    </submittedName>
</protein>
<comment type="similarity">
    <text evidence="1">Belongs to the LysR transcriptional regulatory family.</text>
</comment>
<comment type="caution">
    <text evidence="6">The sequence shown here is derived from an EMBL/GenBank/DDBJ whole genome shotgun (WGS) entry which is preliminary data.</text>
</comment>
<dbReference type="Pfam" id="PF03466">
    <property type="entry name" value="LysR_substrate"/>
    <property type="match status" value="1"/>
</dbReference>
<dbReference type="Proteomes" id="UP000295565">
    <property type="component" value="Unassembled WGS sequence"/>
</dbReference>
<dbReference type="FunFam" id="1.10.10.10:FF:000001">
    <property type="entry name" value="LysR family transcriptional regulator"/>
    <property type="match status" value="1"/>
</dbReference>
<dbReference type="PANTHER" id="PTHR30346">
    <property type="entry name" value="TRANSCRIPTIONAL DUAL REGULATOR HCAR-RELATED"/>
    <property type="match status" value="1"/>
</dbReference>
<dbReference type="Pfam" id="PF00126">
    <property type="entry name" value="HTH_1"/>
    <property type="match status" value="1"/>
</dbReference>
<evidence type="ECO:0000313" key="7">
    <source>
        <dbReference type="Proteomes" id="UP000295565"/>
    </source>
</evidence>
<dbReference type="InterPro" id="IPR005119">
    <property type="entry name" value="LysR_subst-bd"/>
</dbReference>
<dbReference type="Gene3D" id="3.40.190.10">
    <property type="entry name" value="Periplasmic binding protein-like II"/>
    <property type="match status" value="2"/>
</dbReference>
<dbReference type="GO" id="GO:0003677">
    <property type="term" value="F:DNA binding"/>
    <property type="evidence" value="ECO:0007669"/>
    <property type="project" value="UniProtKB-KW"/>
</dbReference>
<feature type="domain" description="HTH lysR-type" evidence="5">
    <location>
        <begin position="16"/>
        <end position="73"/>
    </location>
</feature>
<evidence type="ECO:0000256" key="1">
    <source>
        <dbReference type="ARBA" id="ARBA00009437"/>
    </source>
</evidence>
<keyword evidence="7" id="KW-1185">Reference proteome</keyword>
<dbReference type="GO" id="GO:0003700">
    <property type="term" value="F:DNA-binding transcription factor activity"/>
    <property type="evidence" value="ECO:0007669"/>
    <property type="project" value="InterPro"/>
</dbReference>
<organism evidence="6 7">
    <name type="scientific">Celerinatantimonas diazotrophica</name>
    <dbReference type="NCBI Taxonomy" id="412034"/>
    <lineage>
        <taxon>Bacteria</taxon>
        <taxon>Pseudomonadati</taxon>
        <taxon>Pseudomonadota</taxon>
        <taxon>Gammaproteobacteria</taxon>
        <taxon>Celerinatantimonadaceae</taxon>
        <taxon>Celerinatantimonas</taxon>
    </lineage>
</organism>
<evidence type="ECO:0000313" key="6">
    <source>
        <dbReference type="EMBL" id="TCK47437.1"/>
    </source>
</evidence>
<evidence type="ECO:0000259" key="5">
    <source>
        <dbReference type="PROSITE" id="PS50931"/>
    </source>
</evidence>
<evidence type="ECO:0000256" key="4">
    <source>
        <dbReference type="ARBA" id="ARBA00023163"/>
    </source>
</evidence>
<dbReference type="SUPFAM" id="SSF53850">
    <property type="entry name" value="Periplasmic binding protein-like II"/>
    <property type="match status" value="1"/>
</dbReference>
<reference evidence="6 7" key="1">
    <citation type="submission" date="2019-03" db="EMBL/GenBank/DDBJ databases">
        <title>Genomic Encyclopedia of Type Strains, Phase IV (KMG-IV): sequencing the most valuable type-strain genomes for metagenomic binning, comparative biology and taxonomic classification.</title>
        <authorList>
            <person name="Goeker M."/>
        </authorList>
    </citation>
    <scope>NUCLEOTIDE SEQUENCE [LARGE SCALE GENOMIC DNA]</scope>
    <source>
        <strain evidence="6 7">DSM 18577</strain>
    </source>
</reference>
<gene>
    <name evidence="6" type="ORF">EV690_2461</name>
</gene>
<dbReference type="Gene3D" id="1.10.10.10">
    <property type="entry name" value="Winged helix-like DNA-binding domain superfamily/Winged helix DNA-binding domain"/>
    <property type="match status" value="1"/>
</dbReference>
<evidence type="ECO:0000256" key="3">
    <source>
        <dbReference type="ARBA" id="ARBA00023125"/>
    </source>
</evidence>
<dbReference type="GO" id="GO:0032993">
    <property type="term" value="C:protein-DNA complex"/>
    <property type="evidence" value="ECO:0007669"/>
    <property type="project" value="TreeGrafter"/>
</dbReference>
<accession>A0A4R1JAD0</accession>
<proteinExistence type="inferred from homology"/>
<sequence length="325" mass="35597">MHSYGHIYNKNVMNQLKLRHLHAFVTIVDAGNMSRAAEQLCMQQPSLSRLLQSLEQVLDTPLLTRLPRGVEATAAGLALYEQAQIILAKVERLPSIVQHAASGLSGELAVGFTSSAALAEPVMALLNHYREQFENVQMRLEEAGSGELVQGLLTEQLDAAFIRSVSTSHRERLKLFAVSQESMLVALPAHHPLAHQDSPIALSALAHEPFVLYRRPSGPGLYDSILTACYQAGFSPEIIQEAPRLTTMMSLVAAGLGVSIVPQSLKRIAAVGVSYRPLDMQVPLRASIWLAVRAGRRSPRLENLCQMLQTMHLDDCVKGSSDLLR</sequence>
<name>A0A4R1JAD0_9GAMM</name>
<dbReference type="AlphaFoldDB" id="A0A4R1JAD0"/>
<dbReference type="PROSITE" id="PS50931">
    <property type="entry name" value="HTH_LYSR"/>
    <property type="match status" value="1"/>
</dbReference>
<keyword evidence="4" id="KW-0804">Transcription</keyword>
<keyword evidence="3 6" id="KW-0238">DNA-binding</keyword>
<dbReference type="SUPFAM" id="SSF46785">
    <property type="entry name" value="Winged helix' DNA-binding domain"/>
    <property type="match status" value="1"/>
</dbReference>
<dbReference type="InterPro" id="IPR036388">
    <property type="entry name" value="WH-like_DNA-bd_sf"/>
</dbReference>
<dbReference type="PRINTS" id="PR00039">
    <property type="entry name" value="HTHLYSR"/>
</dbReference>
<dbReference type="InterPro" id="IPR036390">
    <property type="entry name" value="WH_DNA-bd_sf"/>
</dbReference>
<dbReference type="PANTHER" id="PTHR30346:SF30">
    <property type="entry name" value="SMALL NEUTRAL PROTEASE REGULATORY PROTEIN"/>
    <property type="match status" value="1"/>
</dbReference>